<dbReference type="GO" id="GO:0005524">
    <property type="term" value="F:ATP binding"/>
    <property type="evidence" value="ECO:0007669"/>
    <property type="project" value="UniProtKB-KW"/>
</dbReference>
<name>A0A314UID6_PRUYE</name>
<comment type="subcellular location">
    <subcellularLocation>
        <location evidence="1">Mitochondrion inner membrane</location>
    </subcellularLocation>
</comment>
<keyword evidence="12" id="KW-0066">ATP synthesis</keyword>
<evidence type="ECO:0000256" key="5">
    <source>
        <dbReference type="ARBA" id="ARBA00022448"/>
    </source>
</evidence>
<evidence type="ECO:0000256" key="3">
    <source>
        <dbReference type="ARBA" id="ARBA00011648"/>
    </source>
</evidence>
<comment type="caution">
    <text evidence="14">The sequence shown here is derived from an EMBL/GenBank/DDBJ whole genome shotgun (WGS) entry which is preliminary data.</text>
</comment>
<evidence type="ECO:0000256" key="4">
    <source>
        <dbReference type="ARBA" id="ARBA00012473"/>
    </source>
</evidence>
<dbReference type="AlphaFoldDB" id="A0A314UID6"/>
<dbReference type="GO" id="GO:0005743">
    <property type="term" value="C:mitochondrial inner membrane"/>
    <property type="evidence" value="ECO:0007669"/>
    <property type="project" value="UniProtKB-SubCell"/>
</dbReference>
<dbReference type="PANTHER" id="PTHR15184">
    <property type="entry name" value="ATP SYNTHASE"/>
    <property type="match status" value="1"/>
</dbReference>
<organism evidence="14 15">
    <name type="scientific">Prunus yedoensis var. nudiflora</name>
    <dbReference type="NCBI Taxonomy" id="2094558"/>
    <lineage>
        <taxon>Eukaryota</taxon>
        <taxon>Viridiplantae</taxon>
        <taxon>Streptophyta</taxon>
        <taxon>Embryophyta</taxon>
        <taxon>Tracheophyta</taxon>
        <taxon>Spermatophyta</taxon>
        <taxon>Magnoliopsida</taxon>
        <taxon>eudicotyledons</taxon>
        <taxon>Gunneridae</taxon>
        <taxon>Pentapetalae</taxon>
        <taxon>rosids</taxon>
        <taxon>fabids</taxon>
        <taxon>Rosales</taxon>
        <taxon>Rosaceae</taxon>
        <taxon>Amygdaloideae</taxon>
        <taxon>Amygdaleae</taxon>
        <taxon>Prunus</taxon>
    </lineage>
</organism>
<evidence type="ECO:0000256" key="2">
    <source>
        <dbReference type="ARBA" id="ARBA00008936"/>
    </source>
</evidence>
<evidence type="ECO:0000256" key="1">
    <source>
        <dbReference type="ARBA" id="ARBA00004273"/>
    </source>
</evidence>
<evidence type="ECO:0000313" key="14">
    <source>
        <dbReference type="EMBL" id="PQM36552.1"/>
    </source>
</evidence>
<comment type="catalytic activity">
    <reaction evidence="13">
        <text>ATP + H2O + 4 H(+)(in) = ADP + phosphate + 5 H(+)(out)</text>
        <dbReference type="Rhea" id="RHEA:57720"/>
        <dbReference type="ChEBI" id="CHEBI:15377"/>
        <dbReference type="ChEBI" id="CHEBI:15378"/>
        <dbReference type="ChEBI" id="CHEBI:30616"/>
        <dbReference type="ChEBI" id="CHEBI:43474"/>
        <dbReference type="ChEBI" id="CHEBI:456216"/>
        <dbReference type="EC" id="7.1.2.2"/>
    </reaction>
</comment>
<accession>A0A314UID6</accession>
<keyword evidence="8" id="KW-0067">ATP-binding</keyword>
<keyword evidence="7" id="KW-0375">Hydrogen ion transport</keyword>
<proteinExistence type="inferred from homology"/>
<comment type="similarity">
    <text evidence="2">Belongs to the ATPase alpha/beta chains family.</text>
</comment>
<evidence type="ECO:0000256" key="10">
    <source>
        <dbReference type="ARBA" id="ARBA00023136"/>
    </source>
</evidence>
<dbReference type="InterPro" id="IPR050053">
    <property type="entry name" value="ATPase_alpha/beta_chains"/>
</dbReference>
<dbReference type="GO" id="GO:0045259">
    <property type="term" value="C:proton-transporting ATP synthase complex"/>
    <property type="evidence" value="ECO:0007669"/>
    <property type="project" value="UniProtKB-KW"/>
</dbReference>
<comment type="subunit">
    <text evidence="3">F-type ATPases have 2 components, CF(1) - the catalytic core - and CF(0) - the membrane proton channel. CF(1) has five subunits: alpha(3), beta(3), gamma(1), delta(1), epsilon(1). CF(0) has three main subunits: a, b and c.</text>
</comment>
<keyword evidence="5" id="KW-0813">Transport</keyword>
<keyword evidence="6" id="KW-0547">Nucleotide-binding</keyword>
<dbReference type="GO" id="GO:0042776">
    <property type="term" value="P:proton motive force-driven mitochondrial ATP synthesis"/>
    <property type="evidence" value="ECO:0007669"/>
    <property type="project" value="TreeGrafter"/>
</dbReference>
<dbReference type="GO" id="GO:0046933">
    <property type="term" value="F:proton-transporting ATP synthase activity, rotational mechanism"/>
    <property type="evidence" value="ECO:0007669"/>
    <property type="project" value="TreeGrafter"/>
</dbReference>
<dbReference type="OrthoDB" id="149879at2759"/>
<evidence type="ECO:0000256" key="7">
    <source>
        <dbReference type="ARBA" id="ARBA00022781"/>
    </source>
</evidence>
<dbReference type="SUPFAM" id="SSF47917">
    <property type="entry name" value="C-terminal domain of alpha and beta subunits of F1 ATP synthase"/>
    <property type="match status" value="1"/>
</dbReference>
<dbReference type="Gene3D" id="1.10.1140.10">
    <property type="entry name" value="Bovine Mitochondrial F1-atpase, Atp Synthase Beta Chain, Chain D, domain 3"/>
    <property type="match status" value="1"/>
</dbReference>
<evidence type="ECO:0000256" key="8">
    <source>
        <dbReference type="ARBA" id="ARBA00022840"/>
    </source>
</evidence>
<dbReference type="EC" id="7.1.2.2" evidence="4"/>
<dbReference type="PANTHER" id="PTHR15184:SF82">
    <property type="entry name" value="ATP SYNTHASE SUBUNIT BETA, MITOCHONDRIAL"/>
    <property type="match status" value="1"/>
</dbReference>
<keyword evidence="10" id="KW-0472">Membrane</keyword>
<evidence type="ECO:0000256" key="12">
    <source>
        <dbReference type="ARBA" id="ARBA00023310"/>
    </source>
</evidence>
<dbReference type="InterPro" id="IPR024034">
    <property type="entry name" value="ATPase_F1/V1_b/a_C"/>
</dbReference>
<evidence type="ECO:0000256" key="13">
    <source>
        <dbReference type="ARBA" id="ARBA00048383"/>
    </source>
</evidence>
<reference evidence="14 15" key="1">
    <citation type="submission" date="2018-02" db="EMBL/GenBank/DDBJ databases">
        <title>Draft genome of wild Prunus yedoensis var. nudiflora.</title>
        <authorList>
            <person name="Baek S."/>
            <person name="Kim J.-H."/>
            <person name="Choi K."/>
            <person name="Kim G.-B."/>
            <person name="Cho A."/>
            <person name="Jang H."/>
            <person name="Shin C.-H."/>
            <person name="Yu H.-J."/>
            <person name="Mun J.-H."/>
        </authorList>
    </citation>
    <scope>NUCLEOTIDE SEQUENCE [LARGE SCALE GENOMIC DNA]</scope>
    <source>
        <strain evidence="15">cv. Jeju island</strain>
        <tissue evidence="14">Leaf</tissue>
    </source>
</reference>
<evidence type="ECO:0000256" key="11">
    <source>
        <dbReference type="ARBA" id="ARBA00023196"/>
    </source>
</evidence>
<keyword evidence="15" id="KW-1185">Reference proteome</keyword>
<evidence type="ECO:0000256" key="6">
    <source>
        <dbReference type="ARBA" id="ARBA00022741"/>
    </source>
</evidence>
<gene>
    <name evidence="14" type="ORF">Pyn_01016</name>
</gene>
<dbReference type="InterPro" id="IPR030934">
    <property type="entry name" value="Intein_C"/>
</dbReference>
<dbReference type="PROSITE" id="PS50818">
    <property type="entry name" value="INTEIN_C_TER"/>
    <property type="match status" value="1"/>
</dbReference>
<dbReference type="EMBL" id="PJQY01003542">
    <property type="protein sequence ID" value="PQM36552.1"/>
    <property type="molecule type" value="Genomic_DNA"/>
</dbReference>
<dbReference type="Proteomes" id="UP000250321">
    <property type="component" value="Unassembled WGS sequence"/>
</dbReference>
<dbReference type="STRING" id="2094558.A0A314UID6"/>
<evidence type="ECO:0000256" key="9">
    <source>
        <dbReference type="ARBA" id="ARBA00023065"/>
    </source>
</evidence>
<keyword evidence="9" id="KW-0406">Ion transport</keyword>
<sequence>MGMDKLSEDDKLTVARACKIQRFLSQPFHVAEVFIGALGKYVKLKESITSFQFSKMLVDIQIKEHLIVSSAEVNIRVHNCLSC</sequence>
<evidence type="ECO:0000313" key="15">
    <source>
        <dbReference type="Proteomes" id="UP000250321"/>
    </source>
</evidence>
<keyword evidence="11" id="KW-0139">CF(1)</keyword>
<protein>
    <recommendedName>
        <fullName evidence="4">H(+)-transporting two-sector ATPase</fullName>
        <ecNumber evidence="4">7.1.2.2</ecNumber>
    </recommendedName>
</protein>